<evidence type="ECO:0000256" key="2">
    <source>
        <dbReference type="ARBA" id="ARBA00022741"/>
    </source>
</evidence>
<keyword evidence="6" id="KW-0175">Coiled coil</keyword>
<keyword evidence="3" id="KW-0378">Hydrolase</keyword>
<evidence type="ECO:0000313" key="9">
    <source>
        <dbReference type="Proteomes" id="UP001139700"/>
    </source>
</evidence>
<feature type="domain" description="Dynamin N-terminal" evidence="7">
    <location>
        <begin position="40"/>
        <end position="196"/>
    </location>
</feature>
<evidence type="ECO:0000313" key="8">
    <source>
        <dbReference type="EMBL" id="MCF0039736.1"/>
    </source>
</evidence>
<gene>
    <name evidence="8" type="ORF">LXM24_06525</name>
</gene>
<comment type="subcellular location">
    <subcellularLocation>
        <location evidence="1">Membrane</location>
    </subcellularLocation>
</comment>
<dbReference type="GO" id="GO:0005525">
    <property type="term" value="F:GTP binding"/>
    <property type="evidence" value="ECO:0007669"/>
    <property type="project" value="UniProtKB-KW"/>
</dbReference>
<dbReference type="GO" id="GO:0008053">
    <property type="term" value="P:mitochondrial fusion"/>
    <property type="evidence" value="ECO:0007669"/>
    <property type="project" value="TreeGrafter"/>
</dbReference>
<dbReference type="GO" id="GO:0003924">
    <property type="term" value="F:GTPase activity"/>
    <property type="evidence" value="ECO:0007669"/>
    <property type="project" value="InterPro"/>
</dbReference>
<dbReference type="InterPro" id="IPR027094">
    <property type="entry name" value="Mitofusin_fam"/>
</dbReference>
<organism evidence="8 9">
    <name type="scientific">Dyadobacter fanqingshengii</name>
    <dbReference type="NCBI Taxonomy" id="2906443"/>
    <lineage>
        <taxon>Bacteria</taxon>
        <taxon>Pseudomonadati</taxon>
        <taxon>Bacteroidota</taxon>
        <taxon>Cytophagia</taxon>
        <taxon>Cytophagales</taxon>
        <taxon>Spirosomataceae</taxon>
        <taxon>Dyadobacter</taxon>
    </lineage>
</organism>
<evidence type="ECO:0000256" key="5">
    <source>
        <dbReference type="ARBA" id="ARBA00023136"/>
    </source>
</evidence>
<keyword evidence="4" id="KW-0342">GTP-binding</keyword>
<evidence type="ECO:0000256" key="1">
    <source>
        <dbReference type="ARBA" id="ARBA00004370"/>
    </source>
</evidence>
<dbReference type="AlphaFoldDB" id="A0A9X1P6P0"/>
<dbReference type="InterPro" id="IPR027417">
    <property type="entry name" value="P-loop_NTPase"/>
</dbReference>
<dbReference type="SUPFAM" id="SSF52540">
    <property type="entry name" value="P-loop containing nucleoside triphosphate hydrolases"/>
    <property type="match status" value="1"/>
</dbReference>
<dbReference type="InterPro" id="IPR045063">
    <property type="entry name" value="Dynamin_N"/>
</dbReference>
<dbReference type="PANTHER" id="PTHR10465:SF0">
    <property type="entry name" value="SARCALUMENIN"/>
    <property type="match status" value="1"/>
</dbReference>
<accession>A0A9X1P6P0</accession>
<dbReference type="RefSeq" id="WP_234612175.1">
    <property type="nucleotide sequence ID" value="NZ_CP098806.1"/>
</dbReference>
<dbReference type="Pfam" id="PF00350">
    <property type="entry name" value="Dynamin_N"/>
    <property type="match status" value="1"/>
</dbReference>
<sequence>MDKANSDLANKLTTIAEKHQLLETVERIRAIDSAGIKIKVAFLGEFNSGKTTLINALLKKKLLPMFDTPTTAAITEISKSDTNEAFVLTVDEEGNEVKSPIDFYELAGHISASGPDKRIGVNLADSEFLDDTVLLIDTPGVSSINEIHTDITYGYLPSVDVAILILNPRLGDVPATLLDFLKQFPDDLLEKIYFVISRIDQVPDSTSNHVKNKIYHSLTQLVEHPKLMLVSGRSALEAINDPAAYQQSGIHQLISIIKEEVPLQKASVEAKRIHEMLRKEKDTIISLLKVKQNSLDWNTEEFDKTIREVRAEMQKLEQDRLQFRESFRELKRKNTTEISKTVLDYTDAIAQRLIEKEPYDELLHDMLDQVKRKIETGIQRLMNIQFSSIDLNLATLLKPHINKETSTILDTAHLLTDAVTFAVTIWVAPGSSAAVELGEFIAGATVIATQEAGNTGNPHGTRKGILNAIGKTARAAGKLVKELNPFEKIKKGILPYVIQPKLSKSLIRKVTENVNAVYELIEESLNNEIQQKYEIPLHGKEEILIQTKKLKKEHLSQIESLKESVTADITFLELMD</sequence>
<keyword evidence="9" id="KW-1185">Reference proteome</keyword>
<dbReference type="Gene3D" id="3.40.50.300">
    <property type="entry name" value="P-loop containing nucleotide triphosphate hydrolases"/>
    <property type="match status" value="1"/>
</dbReference>
<evidence type="ECO:0000256" key="4">
    <source>
        <dbReference type="ARBA" id="ARBA00023134"/>
    </source>
</evidence>
<feature type="coiled-coil region" evidence="6">
    <location>
        <begin position="299"/>
        <end position="333"/>
    </location>
</feature>
<proteinExistence type="predicted"/>
<dbReference type="GO" id="GO:0016020">
    <property type="term" value="C:membrane"/>
    <property type="evidence" value="ECO:0007669"/>
    <property type="project" value="UniProtKB-SubCell"/>
</dbReference>
<keyword evidence="2" id="KW-0547">Nucleotide-binding</keyword>
<dbReference type="PANTHER" id="PTHR10465">
    <property type="entry name" value="TRANSMEMBRANE GTPASE FZO1"/>
    <property type="match status" value="1"/>
</dbReference>
<dbReference type="Proteomes" id="UP001139700">
    <property type="component" value="Unassembled WGS sequence"/>
</dbReference>
<keyword evidence="5" id="KW-0472">Membrane</keyword>
<evidence type="ECO:0000256" key="6">
    <source>
        <dbReference type="SAM" id="Coils"/>
    </source>
</evidence>
<dbReference type="EMBL" id="JAJTTA010000002">
    <property type="protein sequence ID" value="MCF0039736.1"/>
    <property type="molecule type" value="Genomic_DNA"/>
</dbReference>
<reference evidence="8" key="1">
    <citation type="submission" date="2021-12" db="EMBL/GenBank/DDBJ databases">
        <title>Novel species in genus Dyadobacter.</title>
        <authorList>
            <person name="Ma C."/>
        </authorList>
    </citation>
    <scope>NUCLEOTIDE SEQUENCE</scope>
    <source>
        <strain evidence="8">CY399</strain>
    </source>
</reference>
<protein>
    <submittedName>
        <fullName evidence="8">Dynamin family protein</fullName>
    </submittedName>
</protein>
<name>A0A9X1P6P0_9BACT</name>
<evidence type="ECO:0000259" key="7">
    <source>
        <dbReference type="Pfam" id="PF00350"/>
    </source>
</evidence>
<evidence type="ECO:0000256" key="3">
    <source>
        <dbReference type="ARBA" id="ARBA00022801"/>
    </source>
</evidence>
<comment type="caution">
    <text evidence="8">The sequence shown here is derived from an EMBL/GenBank/DDBJ whole genome shotgun (WGS) entry which is preliminary data.</text>
</comment>